<feature type="compositionally biased region" description="Low complexity" evidence="3">
    <location>
        <begin position="1199"/>
        <end position="1215"/>
    </location>
</feature>
<gene>
    <name evidence="4" type="ORF">DMC30DRAFT_201557</name>
</gene>
<dbReference type="GO" id="GO:0019888">
    <property type="term" value="F:protein phosphatase regulator activity"/>
    <property type="evidence" value="ECO:0007669"/>
    <property type="project" value="TreeGrafter"/>
</dbReference>
<feature type="compositionally biased region" description="Low complexity" evidence="3">
    <location>
        <begin position="263"/>
        <end position="274"/>
    </location>
</feature>
<reference evidence="4 5" key="1">
    <citation type="submission" date="2019-03" db="EMBL/GenBank/DDBJ databases">
        <title>Rhodosporidium diobovatum UCD-FST 08-225 genome sequencing, assembly, and annotation.</title>
        <authorList>
            <person name="Fakankun I.U."/>
            <person name="Fristensky B."/>
            <person name="Levin D.B."/>
        </authorList>
    </citation>
    <scope>NUCLEOTIDE SEQUENCE [LARGE SCALE GENOMIC DNA]</scope>
    <source>
        <strain evidence="4 5">UCD-FST 08-225</strain>
    </source>
</reference>
<evidence type="ECO:0000313" key="5">
    <source>
        <dbReference type="Proteomes" id="UP000311382"/>
    </source>
</evidence>
<feature type="compositionally biased region" description="Acidic residues" evidence="3">
    <location>
        <begin position="1048"/>
        <end position="1059"/>
    </location>
</feature>
<feature type="compositionally biased region" description="Basic residues" evidence="3">
    <location>
        <begin position="647"/>
        <end position="665"/>
    </location>
</feature>
<feature type="compositionally biased region" description="Gly residues" evidence="3">
    <location>
        <begin position="299"/>
        <end position="310"/>
    </location>
</feature>
<dbReference type="InterPro" id="IPR011989">
    <property type="entry name" value="ARM-like"/>
</dbReference>
<feature type="compositionally biased region" description="Low complexity" evidence="3">
    <location>
        <begin position="1152"/>
        <end position="1180"/>
    </location>
</feature>
<feature type="compositionally biased region" description="Basic and acidic residues" evidence="3">
    <location>
        <begin position="1021"/>
        <end position="1032"/>
    </location>
</feature>
<organism evidence="4 5">
    <name type="scientific">Rhodotorula diobovata</name>
    <dbReference type="NCBI Taxonomy" id="5288"/>
    <lineage>
        <taxon>Eukaryota</taxon>
        <taxon>Fungi</taxon>
        <taxon>Dikarya</taxon>
        <taxon>Basidiomycota</taxon>
        <taxon>Pucciniomycotina</taxon>
        <taxon>Microbotryomycetes</taxon>
        <taxon>Sporidiobolales</taxon>
        <taxon>Sporidiobolaceae</taxon>
        <taxon>Rhodotorula</taxon>
    </lineage>
</organism>
<feature type="repeat" description="HEAT" evidence="2">
    <location>
        <begin position="1545"/>
        <end position="1583"/>
    </location>
</feature>
<feature type="compositionally biased region" description="Polar residues" evidence="3">
    <location>
        <begin position="875"/>
        <end position="885"/>
    </location>
</feature>
<feature type="compositionally biased region" description="Basic and acidic residues" evidence="3">
    <location>
        <begin position="993"/>
        <end position="1013"/>
    </location>
</feature>
<dbReference type="OrthoDB" id="9986677at2759"/>
<feature type="compositionally biased region" description="Low complexity" evidence="3">
    <location>
        <begin position="1360"/>
        <end position="1380"/>
    </location>
</feature>
<dbReference type="PROSITE" id="PS50077">
    <property type="entry name" value="HEAT_REPEAT"/>
    <property type="match status" value="4"/>
</dbReference>
<dbReference type="GO" id="GO:0005737">
    <property type="term" value="C:cytoplasm"/>
    <property type="evidence" value="ECO:0007669"/>
    <property type="project" value="TreeGrafter"/>
</dbReference>
<feature type="compositionally biased region" description="Basic and acidic residues" evidence="3">
    <location>
        <begin position="778"/>
        <end position="790"/>
    </location>
</feature>
<feature type="compositionally biased region" description="Basic and acidic residues" evidence="3">
    <location>
        <begin position="760"/>
        <end position="771"/>
    </location>
</feature>
<evidence type="ECO:0008006" key="6">
    <source>
        <dbReference type="Google" id="ProtNLM"/>
    </source>
</evidence>
<dbReference type="InterPro" id="IPR021133">
    <property type="entry name" value="HEAT_type_2"/>
</dbReference>
<keyword evidence="5" id="KW-1185">Reference proteome</keyword>
<feature type="compositionally biased region" description="Low complexity" evidence="3">
    <location>
        <begin position="824"/>
        <end position="848"/>
    </location>
</feature>
<feature type="compositionally biased region" description="Polar residues" evidence="3">
    <location>
        <begin position="135"/>
        <end position="149"/>
    </location>
</feature>
<comment type="caution">
    <text evidence="4">The sequence shown here is derived from an EMBL/GenBank/DDBJ whole genome shotgun (WGS) entry which is preliminary data.</text>
</comment>
<feature type="region of interest" description="Disordered" evidence="3">
    <location>
        <begin position="1294"/>
        <end position="1317"/>
    </location>
</feature>
<feature type="region of interest" description="Disordered" evidence="3">
    <location>
        <begin position="369"/>
        <end position="718"/>
    </location>
</feature>
<feature type="region of interest" description="Disordered" evidence="3">
    <location>
        <begin position="741"/>
        <end position="1059"/>
    </location>
</feature>
<feature type="compositionally biased region" description="Low complexity" evidence="3">
    <location>
        <begin position="162"/>
        <end position="178"/>
    </location>
</feature>
<feature type="compositionally biased region" description="Acidic residues" evidence="3">
    <location>
        <begin position="922"/>
        <end position="943"/>
    </location>
</feature>
<feature type="compositionally biased region" description="Low complexity" evidence="3">
    <location>
        <begin position="438"/>
        <end position="484"/>
    </location>
</feature>
<feature type="compositionally biased region" description="Low complexity" evidence="3">
    <location>
        <begin position="67"/>
        <end position="95"/>
    </location>
</feature>
<feature type="region of interest" description="Disordered" evidence="3">
    <location>
        <begin position="1449"/>
        <end position="1512"/>
    </location>
</feature>
<dbReference type="EMBL" id="SOZI01000043">
    <property type="protein sequence ID" value="TNY21463.1"/>
    <property type="molecule type" value="Genomic_DNA"/>
</dbReference>
<dbReference type="InterPro" id="IPR051023">
    <property type="entry name" value="PP2A_Regulatory_Subunit_A"/>
</dbReference>
<dbReference type="Gene3D" id="1.25.10.10">
    <property type="entry name" value="Leucine-rich Repeat Variant"/>
    <property type="match status" value="1"/>
</dbReference>
<evidence type="ECO:0000313" key="4">
    <source>
        <dbReference type="EMBL" id="TNY21463.1"/>
    </source>
</evidence>
<dbReference type="PANTHER" id="PTHR10648:SF1">
    <property type="entry name" value="SERINE_THREONINE-PROTEIN PHOSPHATASE 4 REGULATORY SUBUNIT 1"/>
    <property type="match status" value="1"/>
</dbReference>
<dbReference type="SUPFAM" id="SSF48371">
    <property type="entry name" value="ARM repeat"/>
    <property type="match status" value="1"/>
</dbReference>
<feature type="compositionally biased region" description="Low complexity" evidence="3">
    <location>
        <begin position="899"/>
        <end position="913"/>
    </location>
</feature>
<feature type="compositionally biased region" description="Acidic residues" evidence="3">
    <location>
        <begin position="749"/>
        <end position="759"/>
    </location>
</feature>
<feature type="compositionally biased region" description="Low complexity" evidence="3">
    <location>
        <begin position="372"/>
        <end position="395"/>
    </location>
</feature>
<feature type="compositionally biased region" description="Polar residues" evidence="3">
    <location>
        <begin position="1183"/>
        <end position="1198"/>
    </location>
</feature>
<evidence type="ECO:0000256" key="2">
    <source>
        <dbReference type="PROSITE-ProRule" id="PRU00103"/>
    </source>
</evidence>
<keyword evidence="1" id="KW-0677">Repeat</keyword>
<feature type="region of interest" description="Disordered" evidence="3">
    <location>
        <begin position="1"/>
        <end position="239"/>
    </location>
</feature>
<accession>A0A5C5FX66</accession>
<dbReference type="InterPro" id="IPR016024">
    <property type="entry name" value="ARM-type_fold"/>
</dbReference>
<dbReference type="PANTHER" id="PTHR10648">
    <property type="entry name" value="SERINE/THREONINE-PROTEIN PHOSPHATASE PP2A 65 KDA REGULATORY SUBUNIT"/>
    <property type="match status" value="1"/>
</dbReference>
<feature type="compositionally biased region" description="Basic and acidic residues" evidence="3">
    <location>
        <begin position="962"/>
        <end position="972"/>
    </location>
</feature>
<feature type="compositionally biased region" description="Pro residues" evidence="3">
    <location>
        <begin position="603"/>
        <end position="634"/>
    </location>
</feature>
<evidence type="ECO:0000256" key="3">
    <source>
        <dbReference type="SAM" id="MobiDB-lite"/>
    </source>
</evidence>
<proteinExistence type="predicted"/>
<feature type="compositionally biased region" description="Basic residues" evidence="3">
    <location>
        <begin position="212"/>
        <end position="238"/>
    </location>
</feature>
<feature type="region of interest" description="Disordered" evidence="3">
    <location>
        <begin position="251"/>
        <end position="345"/>
    </location>
</feature>
<feature type="compositionally biased region" description="Low complexity" evidence="3">
    <location>
        <begin position="571"/>
        <end position="597"/>
    </location>
</feature>
<dbReference type="STRING" id="5288.A0A5C5FX66"/>
<feature type="compositionally biased region" description="Low complexity" evidence="3">
    <location>
        <begin position="43"/>
        <end position="52"/>
    </location>
</feature>
<feature type="repeat" description="HEAT" evidence="2">
    <location>
        <begin position="1756"/>
        <end position="1793"/>
    </location>
</feature>
<evidence type="ECO:0000256" key="1">
    <source>
        <dbReference type="ARBA" id="ARBA00022737"/>
    </source>
</evidence>
<feature type="region of interest" description="Disordered" evidence="3">
    <location>
        <begin position="1152"/>
        <end position="1224"/>
    </location>
</feature>
<sequence length="1995" mass="204600">MADPHPAPSSAGDGSNPPAPVRGRPRSTSISSGSPNPAPGAPLPSLALPPTGWSFGQAPSPSPSPSPSHTASPSHSHSRSTSLSVPLVAPSPLSPGRLSRHRRTQSVSPPAFPFLGAPASTTDAPTPGPVPAQLQPRNTPDTTTPQSALTRLVIGAAPPPQTSTATATATARQSSPRSPTGRALPRSRTVSSPARASGAGAVPGHALGHARSPSHGHSHTHGQGHGHGHGHGHAHHHHDLAASHAALLQGVRSHHSPGPDSPSPSSSSSSSSSSAVPTPIPGAAPASANGRASPLTLGGSPGSPAGGTGTGLAAAHAQVRARRLSAGAGAGARSPPFGPSTAASPFALRLQGEHSDDACALLDEAMAEELRLSSSPLSPSSSSSSEAPLQLSSSPPLAPLPDLDIDIPHPLAQRHPGGRRPSAGTVPSPPLLPFDLVPSPVHSSSASSPSGTSPVTAGTTRPRSGSASRAADAAAVGGTASPASLYLCEPSAGEGAGGDSPMSPPKMALAYGAGGAGAGAGAAEEHALALLGPVDSTYPTRGALPAPSSSPPPPPRTGDAERAPSPPQRTSSPRLRPASPLLSLSPSPSASPSLPSRPHSPRHPPVPLPLPLPGAPSPPLLPAHPHPHPHPPPLMSAHDLAAAAVRARSRSRSRSRSKSRSRSRSRSPEPDEADAVGRDEGALAAAGAGEAKGKGKGTGKGKGNGKDAAAYRPRVHSPLALASASVGVGAMEERGGILEWGVVEREGETETEAEAEVEMQEDKHEEKEERPGSVVAPREIELPTRDPDARDGDDEVRPSPMLSPGLGLGGLPAGTWDALEFPRASPSSSSAPAPAPALSLSPPHLAPLRTSAHHTHPHGGGADASPIGTPEHLETTPTASPTEPHSSYFALPARGGDAAAGAHPPLVAARAGSDGSGSGSGSDEEDDEDEEDDPWAGYDDWDGSGETGGPRVAPVRRRSSGARRERERRSLLEELGISGPAEPALVSSGEEGVDPKEEGKGAKEQGVGAREEASGGEGEERDGMDVDRDKVVDAPYEGAEEAGQGARDEDEGMFDGEGDEDDALAVIDEDKLSALERIFVCAKSDALEDRARVAHFLPEWLPGVDICEAVEYVLPLLAGLIEEEPVKEVLAPKLDHVMWHFFSNCPLAELDASSSDGDGASSSAAASPDESAPQQQQDAALSSVETSPTSSHQPLSEASTPPTTSKPSPSGSDTPLPSCASLPTILDGSSTLPSAPSISATAFTSLLGALLTDQSAFVAKATEAALVRFLCRLKDRPLPPPPSDTEPTVADFTFGTTEPLPPPAPAGGDGEGGDDAAHHHARYELGDEARQILEDEIVCGIVLGLSRLDQEDNDDDERASAAGSASATGGAEAATTSTPAKGAAAKREGSAEKDDEADEVANPTLFLSPEEEPLDEAWLAGLGASSSSSEGNSGGDEATATSELVYSGWGAPLQSRGDDDTTQAQDAGASSSGIVPADKDPEPGDLSFHPPSPPSDPMGYSSFSPDLGGNGADEEASIGKMVAMSLVAAIAHAECLDGDVFADQFLPEVARMKDDGVFYVRKEAVQALGSLAKCLPVETVEGTALPLYDAYCRDDMWHVRRAAVLALPSLCKCLPRPSLRSQAVKAIVQFGADDNRNVRSGALEVCGELVYLFHEDPDGVPDELLAFFLGKPSSSSSADSPSGPADRAPLPLSPQIEVSPLVGGLDSPPTALLEASQTWSPVRPWPASRDPDREILTAFNFPAVVLTLGRSNWHLLRDAHRTLCQDHVEKVRQSLASSLHEVAKIIGPEQSDQALLEPLSWFLHDGDNIQAAVLETLPSLLASFTPGGAARALAVVADAWGEIRLWRQREHIAGQLAEVGPGFMNGDGADAVLGVLVKAFKDSVAAVREQAVLVVPPVLEASLAHPVARNKLLAFLFVFSSDSSYRNRSTYVSAALACVRAEIGADLFEEHLLPTLSNLARDKVVSVRIAVGRVIGEACRTGAPSSSLSHLLHLD</sequence>
<protein>
    <recommendedName>
        <fullName evidence="6">Armadillo-type protein</fullName>
    </recommendedName>
</protein>
<feature type="region of interest" description="Disordered" evidence="3">
    <location>
        <begin position="1351"/>
        <end position="1399"/>
    </location>
</feature>
<feature type="compositionally biased region" description="Low complexity" evidence="3">
    <location>
        <begin position="324"/>
        <end position="335"/>
    </location>
</feature>
<feature type="repeat" description="HEAT" evidence="2">
    <location>
        <begin position="1952"/>
        <end position="1990"/>
    </location>
</feature>
<name>A0A5C5FX66_9BASI</name>
<feature type="repeat" description="HEAT" evidence="2">
    <location>
        <begin position="1584"/>
        <end position="1622"/>
    </location>
</feature>
<dbReference type="Proteomes" id="UP000311382">
    <property type="component" value="Unassembled WGS sequence"/>
</dbReference>